<evidence type="ECO:0000313" key="2">
    <source>
        <dbReference type="Proteomes" id="UP000623467"/>
    </source>
</evidence>
<keyword evidence="2" id="KW-1185">Reference proteome</keyword>
<dbReference type="OrthoDB" id="3066312at2759"/>
<dbReference type="Proteomes" id="UP000623467">
    <property type="component" value="Unassembled WGS sequence"/>
</dbReference>
<sequence>MSRISSTCFPSSSVAAAPLILYFSDCSLSLWTILLTALVVVLRGLSAPLVFIARPDRPPTHPPPSPYPMSSLVSIRRLAHPVDQQMALLALDHAYADDGPGELYVQGRRNPNGRLEFKVGRPVRCRAATANTRSAQKTGIPWNGSFTAAYRIANSQKDSSICRFAPWEASWYATRARDATYAIASFTCSTISETSTPSCAS</sequence>
<evidence type="ECO:0000313" key="1">
    <source>
        <dbReference type="EMBL" id="KAF7355601.1"/>
    </source>
</evidence>
<proteinExistence type="predicted"/>
<gene>
    <name evidence="1" type="ORF">MSAN_01477300</name>
</gene>
<dbReference type="AlphaFoldDB" id="A0A8H7D1F6"/>
<dbReference type="EMBL" id="JACAZH010000011">
    <property type="protein sequence ID" value="KAF7355601.1"/>
    <property type="molecule type" value="Genomic_DNA"/>
</dbReference>
<name>A0A8H7D1F6_9AGAR</name>
<organism evidence="1 2">
    <name type="scientific">Mycena sanguinolenta</name>
    <dbReference type="NCBI Taxonomy" id="230812"/>
    <lineage>
        <taxon>Eukaryota</taxon>
        <taxon>Fungi</taxon>
        <taxon>Dikarya</taxon>
        <taxon>Basidiomycota</taxon>
        <taxon>Agaricomycotina</taxon>
        <taxon>Agaricomycetes</taxon>
        <taxon>Agaricomycetidae</taxon>
        <taxon>Agaricales</taxon>
        <taxon>Marasmiineae</taxon>
        <taxon>Mycenaceae</taxon>
        <taxon>Mycena</taxon>
    </lineage>
</organism>
<comment type="caution">
    <text evidence="1">The sequence shown here is derived from an EMBL/GenBank/DDBJ whole genome shotgun (WGS) entry which is preliminary data.</text>
</comment>
<accession>A0A8H7D1F6</accession>
<protein>
    <submittedName>
        <fullName evidence="1">Uncharacterized protein</fullName>
    </submittedName>
</protein>
<reference evidence="1" key="1">
    <citation type="submission" date="2020-05" db="EMBL/GenBank/DDBJ databases">
        <title>Mycena genomes resolve the evolution of fungal bioluminescence.</title>
        <authorList>
            <person name="Tsai I.J."/>
        </authorList>
    </citation>
    <scope>NUCLEOTIDE SEQUENCE</scope>
    <source>
        <strain evidence="1">160909Yilan</strain>
    </source>
</reference>